<evidence type="ECO:0000313" key="1">
    <source>
        <dbReference type="EMBL" id="MDS0220940.1"/>
    </source>
</evidence>
<comment type="caution">
    <text evidence="1">The sequence shown here is derived from an EMBL/GenBank/DDBJ whole genome shotgun (WGS) entry which is preliminary data.</text>
</comment>
<gene>
    <name evidence="1" type="ORF">NDI54_06190</name>
</gene>
<dbReference type="Proteomes" id="UP001253439">
    <property type="component" value="Unassembled WGS sequence"/>
</dbReference>
<reference evidence="1 2" key="1">
    <citation type="submission" date="2022-06" db="EMBL/GenBank/DDBJ databases">
        <title>Haloarcula sp. a new haloarchaeum isolate from saline soil.</title>
        <authorList>
            <person name="Strakova D."/>
            <person name="Galisteo C."/>
            <person name="Sanchez-Porro C."/>
            <person name="Ventosa A."/>
        </authorList>
    </citation>
    <scope>NUCLEOTIDE SEQUENCE [LARGE SCALE GENOMIC DNA]</scope>
    <source>
        <strain evidence="1 2">S1AR25-5A</strain>
    </source>
</reference>
<dbReference type="EMBL" id="JAMQOM010000002">
    <property type="protein sequence ID" value="MDS0220940.1"/>
    <property type="molecule type" value="Genomic_DNA"/>
</dbReference>
<dbReference type="AlphaFoldDB" id="A0AAE4JGY3"/>
<accession>A0AAE4JGY3</accession>
<keyword evidence="2" id="KW-1185">Reference proteome</keyword>
<sequence>MQDWDICIILDGCRYDVFESYSHLDGKLRSRNSLASSTVDFLKSNFTGKDLSDTVYVTANPQLYRYRDEIETNLHDIIHIWKDDGWDEELGTVLPETVTEYAIDAAARYPKKKIIVHYMQPHYPFIQNNNEFGRDHLLEEDPDEPNPWYKILYGELNVSKQNLWDAYARNLELALPHVNELISKTEGKSVVTADHGNMFGERSFPIPIPEWGHPHGIFTKELVKVPWLIIDDESRRDIISEEGDKLADIDTDVDDRLRQLGYRS</sequence>
<dbReference type="SUPFAM" id="SSF53649">
    <property type="entry name" value="Alkaline phosphatase-like"/>
    <property type="match status" value="1"/>
</dbReference>
<dbReference type="InterPro" id="IPR017850">
    <property type="entry name" value="Alkaline_phosphatase_core_sf"/>
</dbReference>
<protein>
    <recommendedName>
        <fullName evidence="3">Sulfatase</fullName>
    </recommendedName>
</protein>
<dbReference type="Gene3D" id="3.40.720.10">
    <property type="entry name" value="Alkaline Phosphatase, subunit A"/>
    <property type="match status" value="1"/>
</dbReference>
<evidence type="ECO:0000313" key="2">
    <source>
        <dbReference type="Proteomes" id="UP001253439"/>
    </source>
</evidence>
<proteinExistence type="predicted"/>
<name>A0AAE4JGY3_9EURY</name>
<dbReference type="RefSeq" id="WP_310895600.1">
    <property type="nucleotide sequence ID" value="NZ_JAMQOM010000002.1"/>
</dbReference>
<organism evidence="1 2">
    <name type="scientific">Haloarcula terrestris</name>
    <dbReference type="NCBI Taxonomy" id="2950533"/>
    <lineage>
        <taxon>Archaea</taxon>
        <taxon>Methanobacteriati</taxon>
        <taxon>Methanobacteriota</taxon>
        <taxon>Stenosarchaea group</taxon>
        <taxon>Halobacteria</taxon>
        <taxon>Halobacteriales</taxon>
        <taxon>Haloarculaceae</taxon>
        <taxon>Haloarcula</taxon>
    </lineage>
</organism>
<evidence type="ECO:0008006" key="3">
    <source>
        <dbReference type="Google" id="ProtNLM"/>
    </source>
</evidence>